<evidence type="ECO:0000313" key="2">
    <source>
        <dbReference type="EMBL" id="NAW13210.1"/>
    </source>
</evidence>
<organism evidence="2 3">
    <name type="scientific">Halomonas icarae</name>
    <dbReference type="NCBI Taxonomy" id="2691040"/>
    <lineage>
        <taxon>Bacteria</taxon>
        <taxon>Pseudomonadati</taxon>
        <taxon>Pseudomonadota</taxon>
        <taxon>Gammaproteobacteria</taxon>
        <taxon>Oceanospirillales</taxon>
        <taxon>Halomonadaceae</taxon>
        <taxon>Halomonas</taxon>
    </lineage>
</organism>
<reference evidence="2 3" key="1">
    <citation type="submission" date="2019-12" db="EMBL/GenBank/DDBJ databases">
        <title>Draft genome sequencing of Halomonas icarensis D1-1.</title>
        <authorList>
            <person name="Pandiyan K."/>
            <person name="Kushwaha P."/>
            <person name="Gowdham M."/>
            <person name="Chakdar H."/>
            <person name="Singh A."/>
            <person name="Kumar M."/>
            <person name="Saxena A.K."/>
        </authorList>
    </citation>
    <scope>NUCLEOTIDE SEQUENCE [LARGE SCALE GENOMIC DNA]</scope>
    <source>
        <strain evidence="2 3">D1-1</strain>
    </source>
</reference>
<name>A0A7X4VZP0_9GAMM</name>
<accession>A0A7X4VZP0</accession>
<proteinExistence type="predicted"/>
<keyword evidence="1" id="KW-0732">Signal</keyword>
<evidence type="ECO:0000313" key="3">
    <source>
        <dbReference type="Proteomes" id="UP000448235"/>
    </source>
</evidence>
<feature type="chain" id="PRO_5030843252" description="DUF3828 domain-containing protein" evidence="1">
    <location>
        <begin position="30"/>
        <end position="157"/>
    </location>
</feature>
<evidence type="ECO:0000256" key="1">
    <source>
        <dbReference type="SAM" id="SignalP"/>
    </source>
</evidence>
<dbReference type="RefSeq" id="WP_161423502.1">
    <property type="nucleotide sequence ID" value="NZ_JARWMY010000019.1"/>
</dbReference>
<comment type="caution">
    <text evidence="2">The sequence shown here is derived from an EMBL/GenBank/DDBJ whole genome shotgun (WGS) entry which is preliminary data.</text>
</comment>
<gene>
    <name evidence="2" type="ORF">GRB80_10165</name>
</gene>
<protein>
    <recommendedName>
        <fullName evidence="4">DUF3828 domain-containing protein</fullName>
    </recommendedName>
</protein>
<keyword evidence="3" id="KW-1185">Reference proteome</keyword>
<dbReference type="EMBL" id="WUTS01000001">
    <property type="protein sequence ID" value="NAW13210.1"/>
    <property type="molecule type" value="Genomic_DNA"/>
</dbReference>
<dbReference type="AlphaFoldDB" id="A0A7X4VZP0"/>
<feature type="signal peptide" evidence="1">
    <location>
        <begin position="1"/>
        <end position="29"/>
    </location>
</feature>
<evidence type="ECO:0008006" key="4">
    <source>
        <dbReference type="Google" id="ProtNLM"/>
    </source>
</evidence>
<sequence length="157" mass="17292">MTSSAVLSHSNHLLAPLCLTLALSLSTWADSGDMAQTRTVRQLYEQFGTLWCSEREMARVFDAAFARDMATACDRDLIMAIGMPAIPGNDYDLGEITRTLDITCDSAQEVRCVARFQSFGQPTTVTYRLGQQGGGWVITDIIDDRGDSYRRAVSQAL</sequence>
<dbReference type="Proteomes" id="UP000448235">
    <property type="component" value="Unassembled WGS sequence"/>
</dbReference>